<dbReference type="PROSITE" id="PS51257">
    <property type="entry name" value="PROKAR_LIPOPROTEIN"/>
    <property type="match status" value="1"/>
</dbReference>
<gene>
    <name evidence="1" type="ORF">AS202_07200</name>
</gene>
<dbReference type="AlphaFoldDB" id="A0A0S7E6W0"/>
<name>A0A0S7E6W0_9FLAO</name>
<reference evidence="1 2" key="1">
    <citation type="journal article" date="2016" name="J. Zhejiang Univ. Sci. B">
        <title>Antibiotic resistance mechanisms of Myroides sp.</title>
        <authorList>
            <person name="Hu S."/>
            <person name="Yuan S."/>
            <person name="Qu H."/>
            <person name="Jiang T."/>
            <person name="Zhou Y."/>
            <person name="Wang M."/>
            <person name="Ming D."/>
        </authorList>
    </citation>
    <scope>NUCLEOTIDE SEQUENCE [LARGE SCALE GENOMIC DNA]</scope>
    <source>
        <strain evidence="1 2">PR63039</strain>
    </source>
</reference>
<dbReference type="Proteomes" id="UP000069030">
    <property type="component" value="Chromosome"/>
</dbReference>
<organism evidence="1 2">
    <name type="scientific">Myroides odoratimimus</name>
    <dbReference type="NCBI Taxonomy" id="76832"/>
    <lineage>
        <taxon>Bacteria</taxon>
        <taxon>Pseudomonadati</taxon>
        <taxon>Bacteroidota</taxon>
        <taxon>Flavobacteriia</taxon>
        <taxon>Flavobacteriales</taxon>
        <taxon>Flavobacteriaceae</taxon>
        <taxon>Myroides</taxon>
    </lineage>
</organism>
<proteinExistence type="predicted"/>
<evidence type="ECO:0000313" key="2">
    <source>
        <dbReference type="Proteomes" id="UP000069030"/>
    </source>
</evidence>
<dbReference type="RefSeq" id="WP_006257567.1">
    <property type="nucleotide sequence ID" value="NZ_BCMQ01000001.1"/>
</dbReference>
<dbReference type="KEGG" id="mod:AS202_07200"/>
<protein>
    <submittedName>
        <fullName evidence="1">Uncharacterized protein</fullName>
    </submittedName>
</protein>
<evidence type="ECO:0000313" key="1">
    <source>
        <dbReference type="EMBL" id="ALU25940.1"/>
    </source>
</evidence>
<dbReference type="EMBL" id="CP013690">
    <property type="protein sequence ID" value="ALU25940.1"/>
    <property type="molecule type" value="Genomic_DNA"/>
</dbReference>
<sequence>MKKLLFSIFLSIVLLGCQNKANYQLDEEALLKEELEKIDWSKVDTYPSVESCDSLTDNQAKKDCFFSYVTQNLQLRLNADTIQGNFDQLDTLKILVTVQANSKIDFQLYEIPDSLKGLTKTIDDILHKQSQDFTTVHPALKRGVPVKSQFVVPVVLSKQ</sequence>
<dbReference type="eggNOG" id="ENOG5030S1M">
    <property type="taxonomic scope" value="Bacteria"/>
</dbReference>
<dbReference type="GeneID" id="66974580"/>
<accession>A0A0S7E6W0</accession>